<evidence type="ECO:0000313" key="1">
    <source>
        <dbReference type="EMBL" id="KAJ8678903.1"/>
    </source>
</evidence>
<dbReference type="Proteomes" id="UP001239111">
    <property type="component" value="Chromosome 2"/>
</dbReference>
<name>A0ACC2P740_9HYME</name>
<comment type="caution">
    <text evidence="1">The sequence shown here is derived from an EMBL/GenBank/DDBJ whole genome shotgun (WGS) entry which is preliminary data.</text>
</comment>
<dbReference type="EMBL" id="CM056742">
    <property type="protein sequence ID" value="KAJ8678903.1"/>
    <property type="molecule type" value="Genomic_DNA"/>
</dbReference>
<accession>A0ACC2P740</accession>
<evidence type="ECO:0000313" key="2">
    <source>
        <dbReference type="Proteomes" id="UP001239111"/>
    </source>
</evidence>
<protein>
    <submittedName>
        <fullName evidence="1">Uncharacterized protein</fullName>
    </submittedName>
</protein>
<gene>
    <name evidence="1" type="ORF">QAD02_014690</name>
</gene>
<keyword evidence="2" id="KW-1185">Reference proteome</keyword>
<sequence length="449" mass="49636">MTEASDDDNYLVTVRAQVMTRDDSSGGWVPLSGGGLANVSVRRRPIASTGTTNNETGTPATYSSQTAASPVPTSTNNSLSHSTTSSSQHQLGISSSSTTKNKQEYYIYGKRISDESVVLSCTIKKDFEYNKVAPTFHHWRTSEKKFGLTFLTPADARTFDKGVRRAVEELLEGLAEQTSLSDGNVPADAGDDEVFMTLNLPVDAPEPIRQPIESKYHGVLRSLNHPPLSSDHLESLNRPYHYKPPSILKMPPPLPHHNPLESDATDLASDNYPYVQLTTLNHEYMYPVIDDQHRKPDRLNRSNSADSLKKPDPDILVTQPKNSIGTFPGKGSRSNPRQRCKHCQEWYSEQENSRGACEYAPDPVKRGISTVSCLSCAQCMLYHCMSDAEGDFAQNPCSCSTEEGCGRRWLSLALLSVIVPCLWCYPPLRAVHWCGMSCGICGGRHHPME</sequence>
<organism evidence="1 2">
    <name type="scientific">Eretmocerus hayati</name>
    <dbReference type="NCBI Taxonomy" id="131215"/>
    <lineage>
        <taxon>Eukaryota</taxon>
        <taxon>Metazoa</taxon>
        <taxon>Ecdysozoa</taxon>
        <taxon>Arthropoda</taxon>
        <taxon>Hexapoda</taxon>
        <taxon>Insecta</taxon>
        <taxon>Pterygota</taxon>
        <taxon>Neoptera</taxon>
        <taxon>Endopterygota</taxon>
        <taxon>Hymenoptera</taxon>
        <taxon>Apocrita</taxon>
        <taxon>Proctotrupomorpha</taxon>
        <taxon>Chalcidoidea</taxon>
        <taxon>Aphelinidae</taxon>
        <taxon>Aphelininae</taxon>
        <taxon>Eretmocerus</taxon>
    </lineage>
</organism>
<proteinExistence type="predicted"/>
<reference evidence="1" key="1">
    <citation type="submission" date="2023-04" db="EMBL/GenBank/DDBJ databases">
        <title>A chromosome-level genome assembly of the parasitoid wasp Eretmocerus hayati.</title>
        <authorList>
            <person name="Zhong Y."/>
            <person name="Liu S."/>
            <person name="Liu Y."/>
        </authorList>
    </citation>
    <scope>NUCLEOTIDE SEQUENCE</scope>
    <source>
        <strain evidence="1">ZJU_SS_LIU_2023</strain>
    </source>
</reference>